<accession>A0A165QR80</accession>
<evidence type="ECO:0000313" key="9">
    <source>
        <dbReference type="Proteomes" id="UP000076761"/>
    </source>
</evidence>
<evidence type="ECO:0000256" key="6">
    <source>
        <dbReference type="SAM" id="MobiDB-lite"/>
    </source>
</evidence>
<evidence type="ECO:0000256" key="3">
    <source>
        <dbReference type="ARBA" id="ARBA00022692"/>
    </source>
</evidence>
<dbReference type="EMBL" id="KV425592">
    <property type="protein sequence ID" value="KZT22762.1"/>
    <property type="molecule type" value="Genomic_DNA"/>
</dbReference>
<evidence type="ECO:0000256" key="7">
    <source>
        <dbReference type="SAM" id="Phobius"/>
    </source>
</evidence>
<feature type="transmembrane region" description="Helical" evidence="7">
    <location>
        <begin position="432"/>
        <end position="450"/>
    </location>
</feature>
<dbReference type="InParanoid" id="A0A165QR80"/>
<feature type="transmembrane region" description="Helical" evidence="7">
    <location>
        <begin position="308"/>
        <end position="334"/>
    </location>
</feature>
<keyword evidence="3 7" id="KW-0812">Transmembrane</keyword>
<keyword evidence="5 7" id="KW-0472">Membrane</keyword>
<organism evidence="8 9">
    <name type="scientific">Neolentinus lepideus HHB14362 ss-1</name>
    <dbReference type="NCBI Taxonomy" id="1314782"/>
    <lineage>
        <taxon>Eukaryota</taxon>
        <taxon>Fungi</taxon>
        <taxon>Dikarya</taxon>
        <taxon>Basidiomycota</taxon>
        <taxon>Agaricomycotina</taxon>
        <taxon>Agaricomycetes</taxon>
        <taxon>Gloeophyllales</taxon>
        <taxon>Gloeophyllaceae</taxon>
        <taxon>Neolentinus</taxon>
    </lineage>
</organism>
<dbReference type="GO" id="GO:0042910">
    <property type="term" value="F:xenobiotic transmembrane transporter activity"/>
    <property type="evidence" value="ECO:0007669"/>
    <property type="project" value="InterPro"/>
</dbReference>
<dbReference type="NCBIfam" id="TIGR00797">
    <property type="entry name" value="matE"/>
    <property type="match status" value="1"/>
</dbReference>
<feature type="transmembrane region" description="Helical" evidence="7">
    <location>
        <begin position="212"/>
        <end position="235"/>
    </location>
</feature>
<reference evidence="8 9" key="1">
    <citation type="journal article" date="2016" name="Mol. Biol. Evol.">
        <title>Comparative Genomics of Early-Diverging Mushroom-Forming Fungi Provides Insights into the Origins of Lignocellulose Decay Capabilities.</title>
        <authorList>
            <person name="Nagy L.G."/>
            <person name="Riley R."/>
            <person name="Tritt A."/>
            <person name="Adam C."/>
            <person name="Daum C."/>
            <person name="Floudas D."/>
            <person name="Sun H."/>
            <person name="Yadav J.S."/>
            <person name="Pangilinan J."/>
            <person name="Larsson K.H."/>
            <person name="Matsuura K."/>
            <person name="Barry K."/>
            <person name="Labutti K."/>
            <person name="Kuo R."/>
            <person name="Ohm R.A."/>
            <person name="Bhattacharya S.S."/>
            <person name="Shirouzu T."/>
            <person name="Yoshinaga Y."/>
            <person name="Martin F.M."/>
            <person name="Grigoriev I.V."/>
            <person name="Hibbett D.S."/>
        </authorList>
    </citation>
    <scope>NUCLEOTIDE SEQUENCE [LARGE SCALE GENOMIC DNA]</scope>
    <source>
        <strain evidence="8 9">HHB14362 ss-1</strain>
    </source>
</reference>
<dbReference type="GO" id="GO:0015297">
    <property type="term" value="F:antiporter activity"/>
    <property type="evidence" value="ECO:0007669"/>
    <property type="project" value="InterPro"/>
</dbReference>
<evidence type="ECO:0000256" key="5">
    <source>
        <dbReference type="ARBA" id="ARBA00023136"/>
    </source>
</evidence>
<dbReference type="FunCoup" id="A0A165QR80">
    <property type="interactions" value="108"/>
</dbReference>
<feature type="transmembrane region" description="Helical" evidence="7">
    <location>
        <begin position="346"/>
        <end position="370"/>
    </location>
</feature>
<evidence type="ECO:0000313" key="8">
    <source>
        <dbReference type="EMBL" id="KZT22762.1"/>
    </source>
</evidence>
<dbReference type="PANTHER" id="PTHR11206">
    <property type="entry name" value="MULTIDRUG RESISTANCE PROTEIN"/>
    <property type="match status" value="1"/>
</dbReference>
<comment type="similarity">
    <text evidence="2">Belongs to the multi antimicrobial extrusion (MATE) (TC 2.A.66.1) family.</text>
</comment>
<dbReference type="AlphaFoldDB" id="A0A165QR80"/>
<feature type="transmembrane region" description="Helical" evidence="7">
    <location>
        <begin position="504"/>
        <end position="522"/>
    </location>
</feature>
<feature type="region of interest" description="Disordered" evidence="6">
    <location>
        <begin position="29"/>
        <end position="71"/>
    </location>
</feature>
<sequence>MSVTYMHYAAPSSLPSDYATLSRYVARNGENNEEESTVEVRGERESLLNVEDAEERPGRRSSLPPPFIRPLNPTMAPITARDKSPAAIPTENTPLLNPLVPRIEEDVDSPGHDPETSAARRVWEEIKILIKYTLPVFGSQLLEYSLVIASVISIGHLSTTALAAATLGSMTANVTGLSIIQGFACTLDTILPSAWTSSEPKLVGLWTQRMAVVIAASLLPMYAVWFNAEAILLLLRQEPEVAHLAGIYLKWTSIGLPAYAFNCISRRYFQSQGLFNVPTRIIAVVAPINALLNYLLVWGPKPFSLGFIGAPIATATSFNLISVASVTYGVFFVPRTAWHPITRRSFTNLWILVKLGLSGAAQICSEWWSWELVGLAASLLGPTSLATQSVLLVSASTTFNAPFALSVATSVRVGNLLGEENAKRAGIAANSSLLLTFAIASIASTMFMVFRNSWGYLFNNDPEVVKLVASILPLVALFQVFDGLGATTGGILRARGKQFTGAMLNLSGYYLIGIPFGLWLTFKHDMGLAGLWIGLTVSLVYVATIGAYLCLVTDWDREVVKVRERLAADRKADPAPHSHV</sequence>
<evidence type="ECO:0000256" key="4">
    <source>
        <dbReference type="ARBA" id="ARBA00022989"/>
    </source>
</evidence>
<proteinExistence type="inferred from homology"/>
<name>A0A165QR80_9AGAM</name>
<feature type="transmembrane region" description="Helical" evidence="7">
    <location>
        <begin position="241"/>
        <end position="261"/>
    </location>
</feature>
<dbReference type="OrthoDB" id="2126698at2759"/>
<dbReference type="GO" id="GO:1990961">
    <property type="term" value="P:xenobiotic detoxification by transmembrane export across the plasma membrane"/>
    <property type="evidence" value="ECO:0007669"/>
    <property type="project" value="InterPro"/>
</dbReference>
<evidence type="ECO:0000256" key="2">
    <source>
        <dbReference type="ARBA" id="ARBA00010199"/>
    </source>
</evidence>
<protein>
    <submittedName>
        <fullName evidence="8">MATE efflux family protein</fullName>
    </submittedName>
</protein>
<feature type="transmembrane region" description="Helical" evidence="7">
    <location>
        <begin position="470"/>
        <end position="492"/>
    </location>
</feature>
<keyword evidence="4 7" id="KW-1133">Transmembrane helix</keyword>
<dbReference type="Pfam" id="PF01554">
    <property type="entry name" value="MatE"/>
    <property type="match status" value="2"/>
</dbReference>
<dbReference type="CDD" id="cd13132">
    <property type="entry name" value="MATE_eukaryotic"/>
    <property type="match status" value="1"/>
</dbReference>
<feature type="transmembrane region" description="Helical" evidence="7">
    <location>
        <begin position="528"/>
        <end position="551"/>
    </location>
</feature>
<dbReference type="Proteomes" id="UP000076761">
    <property type="component" value="Unassembled WGS sequence"/>
</dbReference>
<comment type="subcellular location">
    <subcellularLocation>
        <location evidence="1">Membrane</location>
        <topology evidence="1">Multi-pass membrane protein</topology>
    </subcellularLocation>
</comment>
<dbReference type="InterPro" id="IPR002528">
    <property type="entry name" value="MATE_fam"/>
</dbReference>
<dbReference type="STRING" id="1314782.A0A165QR80"/>
<evidence type="ECO:0000256" key="1">
    <source>
        <dbReference type="ARBA" id="ARBA00004141"/>
    </source>
</evidence>
<keyword evidence="9" id="KW-1185">Reference proteome</keyword>
<gene>
    <name evidence="8" type="ORF">NEOLEDRAFT_1180667</name>
</gene>
<dbReference type="InterPro" id="IPR045069">
    <property type="entry name" value="MATE_euk"/>
</dbReference>
<feature type="transmembrane region" description="Helical" evidence="7">
    <location>
        <begin position="273"/>
        <end position="296"/>
    </location>
</feature>
<feature type="transmembrane region" description="Helical" evidence="7">
    <location>
        <begin position="390"/>
        <end position="411"/>
    </location>
</feature>
<dbReference type="GO" id="GO:0016020">
    <property type="term" value="C:membrane"/>
    <property type="evidence" value="ECO:0007669"/>
    <property type="project" value="UniProtKB-SubCell"/>
</dbReference>